<sequence length="520" mass="59392">MIDVETKSVVRIQAPLDYTCLSYVWDDVQDFQATTKNIGALSKAGSLDDPGLPATMQDAMTACRKLGQKFLWVDRICILQDDPNGTKQIHIEEMGRICNYAFVTLVAFEGKDAGYGLHGVSDRLRLDYPEPHQIGGLRRIEPLFSGSKWMSRGWTYQKACTHYGEALREYTRRDLGDQNDILNAFTGVYRHFFGKNHCFGFPTSGFDKAVHCLRISKRTTLNFSKLVLGLGQRAIRYFWDNVPLIALASWAFVDADQCRNISITWPAPEDFSFKEMNEQASFERELRNRRRRNAMRAAVEIRKHGCMLRIPPGMADMDLDSSTFEKDFTAKWPTYACFWEACRGITSTQTQPEYIDLFSQHQKRLASKNERILAMSQTAALSVECFDDTYNLVNCCDGEYSCYHRLLDGSYCRIRDGDELVGIGSLDDPNSKEEISTDIKFLALTLSLESDWDSGVCFPAQLFRDFETLLRKYDVGPKVLRFIAIKATDEDGGYRRIGAGFISFQKWVELKPEHHAFVLE</sequence>
<dbReference type="Proteomes" id="UP001456524">
    <property type="component" value="Unassembled WGS sequence"/>
</dbReference>
<accession>A0ABR1XV75</accession>
<feature type="domain" description="Heterokaryon incompatibility" evidence="1">
    <location>
        <begin position="18"/>
        <end position="157"/>
    </location>
</feature>
<name>A0ABR1XV75_9PEZI</name>
<evidence type="ECO:0000313" key="3">
    <source>
        <dbReference type="Proteomes" id="UP001456524"/>
    </source>
</evidence>
<comment type="caution">
    <text evidence="2">The sequence shown here is derived from an EMBL/GenBank/DDBJ whole genome shotgun (WGS) entry which is preliminary data.</text>
</comment>
<evidence type="ECO:0000313" key="2">
    <source>
        <dbReference type="EMBL" id="KAK8166987.1"/>
    </source>
</evidence>
<proteinExistence type="predicted"/>
<dbReference type="PANTHER" id="PTHR33112:SF16">
    <property type="entry name" value="HETEROKARYON INCOMPATIBILITY DOMAIN-CONTAINING PROTEIN"/>
    <property type="match status" value="1"/>
</dbReference>
<dbReference type="Pfam" id="PF06985">
    <property type="entry name" value="HET"/>
    <property type="match status" value="1"/>
</dbReference>
<dbReference type="InterPro" id="IPR010730">
    <property type="entry name" value="HET"/>
</dbReference>
<organism evidence="2 3">
    <name type="scientific">Phyllosticta citrichinensis</name>
    <dbReference type="NCBI Taxonomy" id="1130410"/>
    <lineage>
        <taxon>Eukaryota</taxon>
        <taxon>Fungi</taxon>
        <taxon>Dikarya</taxon>
        <taxon>Ascomycota</taxon>
        <taxon>Pezizomycotina</taxon>
        <taxon>Dothideomycetes</taxon>
        <taxon>Dothideomycetes incertae sedis</taxon>
        <taxon>Botryosphaeriales</taxon>
        <taxon>Phyllostictaceae</taxon>
        <taxon>Phyllosticta</taxon>
    </lineage>
</organism>
<reference evidence="2 3" key="1">
    <citation type="journal article" date="2022" name="G3 (Bethesda)">
        <title>Enemy or ally: a genomic approach to elucidate the lifestyle of Phyllosticta citrichinaensis.</title>
        <authorList>
            <person name="Buijs V.A."/>
            <person name="Groenewald J.Z."/>
            <person name="Haridas S."/>
            <person name="LaButti K.M."/>
            <person name="Lipzen A."/>
            <person name="Martin F.M."/>
            <person name="Barry K."/>
            <person name="Grigoriev I.V."/>
            <person name="Crous P.W."/>
            <person name="Seidl M.F."/>
        </authorList>
    </citation>
    <scope>NUCLEOTIDE SEQUENCE [LARGE SCALE GENOMIC DNA]</scope>
    <source>
        <strain evidence="2 3">CBS 129764</strain>
    </source>
</reference>
<dbReference type="PANTHER" id="PTHR33112">
    <property type="entry name" value="DOMAIN PROTEIN, PUTATIVE-RELATED"/>
    <property type="match status" value="1"/>
</dbReference>
<keyword evidence="3" id="KW-1185">Reference proteome</keyword>
<gene>
    <name evidence="2" type="ORF">IWX90DRAFT_504004</name>
</gene>
<evidence type="ECO:0000259" key="1">
    <source>
        <dbReference type="Pfam" id="PF06985"/>
    </source>
</evidence>
<protein>
    <submittedName>
        <fullName evidence="2">Heterokaryon incompatibility protein-domain-containing protein</fullName>
    </submittedName>
</protein>
<dbReference type="EMBL" id="JBBWUH010000005">
    <property type="protein sequence ID" value="KAK8166987.1"/>
    <property type="molecule type" value="Genomic_DNA"/>
</dbReference>